<evidence type="ECO:0000256" key="2">
    <source>
        <dbReference type="PIRNR" id="PIRNR001365"/>
    </source>
</evidence>
<reference evidence="4" key="1">
    <citation type="journal article" date="2019" name="Int. J. Syst. Evol. Microbiol.">
        <title>The Global Catalogue of Microorganisms (GCM) 10K type strain sequencing project: providing services to taxonomists for standard genome sequencing and annotation.</title>
        <authorList>
            <consortium name="The Broad Institute Genomics Platform"/>
            <consortium name="The Broad Institute Genome Sequencing Center for Infectious Disease"/>
            <person name="Wu L."/>
            <person name="Ma J."/>
        </authorList>
    </citation>
    <scope>NUCLEOTIDE SEQUENCE [LARGE SCALE GENOMIC DNA]</scope>
    <source>
        <strain evidence="4">CECT 7477</strain>
    </source>
</reference>
<proteinExistence type="inferred from homology"/>
<dbReference type="Gene3D" id="3.20.20.70">
    <property type="entry name" value="Aldolase class I"/>
    <property type="match status" value="1"/>
</dbReference>
<dbReference type="InterPro" id="IPR002220">
    <property type="entry name" value="DapA-like"/>
</dbReference>
<evidence type="ECO:0000313" key="3">
    <source>
        <dbReference type="EMBL" id="MFC4094268.1"/>
    </source>
</evidence>
<dbReference type="Pfam" id="PF00701">
    <property type="entry name" value="DHDPS"/>
    <property type="match status" value="1"/>
</dbReference>
<dbReference type="SMART" id="SM01130">
    <property type="entry name" value="DHDPS"/>
    <property type="match status" value="1"/>
</dbReference>
<dbReference type="PIRSF" id="PIRSF001365">
    <property type="entry name" value="DHDPS"/>
    <property type="match status" value="1"/>
</dbReference>
<accession>A0ABV8JNZ1</accession>
<dbReference type="PANTHER" id="PTHR42849">
    <property type="entry name" value="N-ACETYLNEURAMINATE LYASE"/>
    <property type="match status" value="1"/>
</dbReference>
<dbReference type="RefSeq" id="WP_192462519.1">
    <property type="nucleotide sequence ID" value="NZ_JACYFJ010000004.1"/>
</dbReference>
<comment type="caution">
    <text evidence="3">The sequence shown here is derived from an EMBL/GenBank/DDBJ whole genome shotgun (WGS) entry which is preliminary data.</text>
</comment>
<keyword evidence="4" id="KW-1185">Reference proteome</keyword>
<organism evidence="3 4">
    <name type="scientific">Euzebyella saccharophila</name>
    <dbReference type="NCBI Taxonomy" id="679664"/>
    <lineage>
        <taxon>Bacteria</taxon>
        <taxon>Pseudomonadati</taxon>
        <taxon>Bacteroidota</taxon>
        <taxon>Flavobacteriia</taxon>
        <taxon>Flavobacteriales</taxon>
        <taxon>Flavobacteriaceae</taxon>
        <taxon>Euzebyella</taxon>
    </lineage>
</organism>
<keyword evidence="1 2" id="KW-0456">Lyase</keyword>
<comment type="similarity">
    <text evidence="2">Belongs to the DapA family.</text>
</comment>
<dbReference type="SUPFAM" id="SSF51569">
    <property type="entry name" value="Aldolase"/>
    <property type="match status" value="1"/>
</dbReference>
<name>A0ABV8JNZ1_9FLAO</name>
<evidence type="ECO:0000313" key="4">
    <source>
        <dbReference type="Proteomes" id="UP001595814"/>
    </source>
</evidence>
<dbReference type="PRINTS" id="PR00146">
    <property type="entry name" value="DHPICSNTHASE"/>
</dbReference>
<dbReference type="EMBL" id="JBHSAW010000001">
    <property type="protein sequence ID" value="MFC4094268.1"/>
    <property type="molecule type" value="Genomic_DNA"/>
</dbReference>
<evidence type="ECO:0000256" key="1">
    <source>
        <dbReference type="ARBA" id="ARBA00023239"/>
    </source>
</evidence>
<dbReference type="CDD" id="cd00408">
    <property type="entry name" value="DHDPS-like"/>
    <property type="match status" value="1"/>
</dbReference>
<sequence length="308" mass="33752">MNSPLKGVIPPMVTPLLQNLQLDVNGLENLISHLLQGGVHGIFILGTNGEGPSLGYEVRRRLIVESCRIIDGQVPVMVGITDSSWSTVIEMAHFAEQAGADYLVLAPPYYFPITQDEMIGYLEKLIPELPLPVVIYDIPGCTKLHLNLKTIQSARKLGIQALKDSSGDLGALYTIMDAFKEDPEFSIIAGAELFMSDVLMNGGHGVVAGGANIFPNLFVQLYEASINKDLETVARLRHKVLQLQNSIYMLDDSPTNSIRAIKSSLSVMGICSDQMVPPLESFPETKKKILAQRLFQLGIKENAGYENQ</sequence>
<gene>
    <name evidence="3" type="ORF">ACFOUT_00175</name>
</gene>
<dbReference type="InterPro" id="IPR013785">
    <property type="entry name" value="Aldolase_TIM"/>
</dbReference>
<dbReference type="PANTHER" id="PTHR42849:SF1">
    <property type="entry name" value="N-ACETYLNEURAMINATE LYASE"/>
    <property type="match status" value="1"/>
</dbReference>
<dbReference type="Proteomes" id="UP001595814">
    <property type="component" value="Unassembled WGS sequence"/>
</dbReference>
<protein>
    <submittedName>
        <fullName evidence="3">Dihydrodipicolinate synthase family protein</fullName>
    </submittedName>
</protein>